<dbReference type="RefSeq" id="XP_030839420.1">
    <property type="nucleotide sequence ID" value="XM_030983560.1"/>
</dbReference>
<dbReference type="Proteomes" id="UP000007110">
    <property type="component" value="Unassembled WGS sequence"/>
</dbReference>
<evidence type="ECO:0000259" key="2">
    <source>
        <dbReference type="PROSITE" id="PS50041"/>
    </source>
</evidence>
<dbReference type="KEGG" id="spu:115923203"/>
<evidence type="ECO:0000256" key="1">
    <source>
        <dbReference type="SAM" id="SignalP"/>
    </source>
</evidence>
<feature type="domain" description="C-type lectin" evidence="2">
    <location>
        <begin position="205"/>
        <end position="336"/>
    </location>
</feature>
<dbReference type="AlphaFoldDB" id="A0A7M7NP90"/>
<protein>
    <recommendedName>
        <fullName evidence="2">C-type lectin domain-containing protein</fullName>
    </recommendedName>
</protein>
<keyword evidence="4" id="KW-1185">Reference proteome</keyword>
<dbReference type="InterPro" id="IPR016186">
    <property type="entry name" value="C-type_lectin-like/link_sf"/>
</dbReference>
<dbReference type="EnsemblMetazoa" id="XM_030983560">
    <property type="protein sequence ID" value="XP_030839420"/>
    <property type="gene ID" value="LOC115923203"/>
</dbReference>
<dbReference type="InterPro" id="IPR050111">
    <property type="entry name" value="C-type_lectin/snaclec_domain"/>
</dbReference>
<feature type="signal peptide" evidence="1">
    <location>
        <begin position="1"/>
        <end position="20"/>
    </location>
</feature>
<dbReference type="PANTHER" id="PTHR22803">
    <property type="entry name" value="MANNOSE, PHOSPHOLIPASE, LECTIN RECEPTOR RELATED"/>
    <property type="match status" value="1"/>
</dbReference>
<name>A0A7M7NP90_STRPU</name>
<sequence>MKLLLASMVLLAVAFRGLDANVYRPCPQFWLSFNGNCYRYFGERVTWEAARDRCRDHYSFNGRADLLSIHTEQENGFAYDLFRSSAGNTPSTRPPYYGAWIGAYQTTPGSTGRFIWSDGSRLDFEQWVTGQPDNAGNNEDCGHLWRRNAGDDILQGWNDLPCELNMPFILINMKLLLASMVFLAVAFRGLDANVYRPCPQFWLSFNGNCYRYFGERVTWEAARDRCRDHYSFNGRADLVSIHTEQENAFAYELLRSSADFTTDTIAWIGAYQSIQDGPFIWSDGSGLNFERWFPGEPSNSGNIEDCVHLWRRNAGDDILQSWNDTPCGSDKPFICKVAPN</sequence>
<dbReference type="Pfam" id="PF00059">
    <property type="entry name" value="Lectin_C"/>
    <property type="match status" value="2"/>
</dbReference>
<dbReference type="GeneID" id="115923203"/>
<dbReference type="InParanoid" id="A0A7M7NP90"/>
<dbReference type="GO" id="GO:0038023">
    <property type="term" value="F:signaling receptor activity"/>
    <property type="evidence" value="ECO:0000318"/>
    <property type="project" value="GO_Central"/>
</dbReference>
<reference evidence="3" key="2">
    <citation type="submission" date="2021-01" db="UniProtKB">
        <authorList>
            <consortium name="EnsemblMetazoa"/>
        </authorList>
    </citation>
    <scope>IDENTIFICATION</scope>
</reference>
<dbReference type="Gene3D" id="3.10.100.10">
    <property type="entry name" value="Mannose-Binding Protein A, subunit A"/>
    <property type="match status" value="2"/>
</dbReference>
<dbReference type="PROSITE" id="PS50041">
    <property type="entry name" value="C_TYPE_LECTIN_2"/>
    <property type="match status" value="2"/>
</dbReference>
<dbReference type="SMART" id="SM00034">
    <property type="entry name" value="CLECT"/>
    <property type="match status" value="2"/>
</dbReference>
<dbReference type="InterPro" id="IPR001304">
    <property type="entry name" value="C-type_lectin-like"/>
</dbReference>
<dbReference type="CDD" id="cd03589">
    <property type="entry name" value="CLECT_CEL-1_like"/>
    <property type="match status" value="2"/>
</dbReference>
<accession>A0A7M7NP90</accession>
<keyword evidence="1" id="KW-0732">Signal</keyword>
<organism evidence="3 4">
    <name type="scientific">Strongylocentrotus purpuratus</name>
    <name type="common">Purple sea urchin</name>
    <dbReference type="NCBI Taxonomy" id="7668"/>
    <lineage>
        <taxon>Eukaryota</taxon>
        <taxon>Metazoa</taxon>
        <taxon>Echinodermata</taxon>
        <taxon>Eleutherozoa</taxon>
        <taxon>Echinozoa</taxon>
        <taxon>Echinoidea</taxon>
        <taxon>Euechinoidea</taxon>
        <taxon>Echinacea</taxon>
        <taxon>Camarodonta</taxon>
        <taxon>Echinidea</taxon>
        <taxon>Strongylocentrotidae</taxon>
        <taxon>Strongylocentrotus</taxon>
    </lineage>
</organism>
<proteinExistence type="predicted"/>
<feature type="chain" id="PRO_5029877470" description="C-type lectin domain-containing protein" evidence="1">
    <location>
        <begin position="21"/>
        <end position="340"/>
    </location>
</feature>
<reference evidence="4" key="1">
    <citation type="submission" date="2015-02" db="EMBL/GenBank/DDBJ databases">
        <title>Genome sequencing for Strongylocentrotus purpuratus.</title>
        <authorList>
            <person name="Murali S."/>
            <person name="Liu Y."/>
            <person name="Vee V."/>
            <person name="English A."/>
            <person name="Wang M."/>
            <person name="Skinner E."/>
            <person name="Han Y."/>
            <person name="Muzny D.M."/>
            <person name="Worley K.C."/>
            <person name="Gibbs R.A."/>
        </authorList>
    </citation>
    <scope>NUCLEOTIDE SEQUENCE</scope>
</reference>
<dbReference type="InterPro" id="IPR033988">
    <property type="entry name" value="CEL1-like_CTLD"/>
</dbReference>
<dbReference type="FunCoup" id="A0A7M7NP90">
    <property type="interactions" value="11"/>
</dbReference>
<evidence type="ECO:0000313" key="3">
    <source>
        <dbReference type="EnsemblMetazoa" id="XP_030839420"/>
    </source>
</evidence>
<feature type="domain" description="C-type lectin" evidence="2">
    <location>
        <begin position="33"/>
        <end position="169"/>
    </location>
</feature>
<evidence type="ECO:0000313" key="4">
    <source>
        <dbReference type="Proteomes" id="UP000007110"/>
    </source>
</evidence>
<dbReference type="FunFam" id="3.10.100.10:FF:000134">
    <property type="entry name" value="Uncharacterized protein"/>
    <property type="match status" value="2"/>
</dbReference>
<dbReference type="InterPro" id="IPR016187">
    <property type="entry name" value="CTDL_fold"/>
</dbReference>
<dbReference type="OrthoDB" id="418245at2759"/>
<dbReference type="SUPFAM" id="SSF56436">
    <property type="entry name" value="C-type lectin-like"/>
    <property type="match status" value="2"/>
</dbReference>